<dbReference type="Proteomes" id="UP001055879">
    <property type="component" value="Linkage Group LG03"/>
</dbReference>
<keyword evidence="2" id="KW-1185">Reference proteome</keyword>
<name>A0ACB9DPW4_ARCLA</name>
<reference evidence="1 2" key="2">
    <citation type="journal article" date="2022" name="Mol. Ecol. Resour.">
        <title>The genomes of chicory, endive, great burdock and yacon provide insights into Asteraceae paleo-polyploidization history and plant inulin production.</title>
        <authorList>
            <person name="Fan W."/>
            <person name="Wang S."/>
            <person name="Wang H."/>
            <person name="Wang A."/>
            <person name="Jiang F."/>
            <person name="Liu H."/>
            <person name="Zhao H."/>
            <person name="Xu D."/>
            <person name="Zhang Y."/>
        </authorList>
    </citation>
    <scope>NUCLEOTIDE SEQUENCE [LARGE SCALE GENOMIC DNA]</scope>
    <source>
        <strain evidence="2">cv. Niubang</strain>
    </source>
</reference>
<organism evidence="1 2">
    <name type="scientific">Arctium lappa</name>
    <name type="common">Greater burdock</name>
    <name type="synonym">Lappa major</name>
    <dbReference type="NCBI Taxonomy" id="4217"/>
    <lineage>
        <taxon>Eukaryota</taxon>
        <taxon>Viridiplantae</taxon>
        <taxon>Streptophyta</taxon>
        <taxon>Embryophyta</taxon>
        <taxon>Tracheophyta</taxon>
        <taxon>Spermatophyta</taxon>
        <taxon>Magnoliopsida</taxon>
        <taxon>eudicotyledons</taxon>
        <taxon>Gunneridae</taxon>
        <taxon>Pentapetalae</taxon>
        <taxon>asterids</taxon>
        <taxon>campanulids</taxon>
        <taxon>Asterales</taxon>
        <taxon>Asteraceae</taxon>
        <taxon>Carduoideae</taxon>
        <taxon>Cardueae</taxon>
        <taxon>Arctiinae</taxon>
        <taxon>Arctium</taxon>
    </lineage>
</organism>
<dbReference type="EMBL" id="CM042049">
    <property type="protein sequence ID" value="KAI3748520.1"/>
    <property type="molecule type" value="Genomic_DNA"/>
</dbReference>
<accession>A0ACB9DPW4</accession>
<comment type="caution">
    <text evidence="1">The sequence shown here is derived from an EMBL/GenBank/DDBJ whole genome shotgun (WGS) entry which is preliminary data.</text>
</comment>
<gene>
    <name evidence="1" type="ORF">L6452_11643</name>
</gene>
<evidence type="ECO:0000313" key="2">
    <source>
        <dbReference type="Proteomes" id="UP001055879"/>
    </source>
</evidence>
<evidence type="ECO:0000313" key="1">
    <source>
        <dbReference type="EMBL" id="KAI3748520.1"/>
    </source>
</evidence>
<protein>
    <submittedName>
        <fullName evidence="1">Uncharacterized protein</fullName>
    </submittedName>
</protein>
<sequence>MPSRSIGHRCCFCSKLRSFVGQCGSDAFITDGFNSWNKTERLALHVGDVNSFHNRALKKSEDLMRQERSIAVAFHKQTETEKNEHRIRLNASITACRFVLKNALPFRGHDESEMCISKGMFLETLSLIGECNRDIGKVILKKAPKNNQMVSPSIQKDIASCFANLVLKSIREEIGDDVFALLVDESSDVSKKEQMAVVLRYVDARGIVKERFFGIVHVTSTSSSILKSAIDTLFVEHGLSLKQLRGQGYDGASNMRGEFNGLKSLILNENSSAYYIHCFAHQLQLVVVAVANKHDGVENFFNMLSMVVNVVNASCKRKDMLRQSYKDRVQEAIGNCEIETGRGLHQELSLIRAGDTRWGSHYKTMASLFALFPNVIEVLQYVEEDGDNGFSRTQATGILSYLKTFDFVMYLHLMFHILQVTDLLSRALQKKDQDIVEAISLIRGTKQLLQTFRESGFDPLLKKMYSFCQANGIASLDMAECYKKNGRRRTNITNRHYYEFDIFNTVVDMQLQEFGNRFSEVGTELLKNIAAFSPCDSFSRFNVSDLLELSKFYPYDFDCMEVIALEKELNMYYVIVRQDERFADLSGIAELARLMVDTKKHKTYPLVYRLLKLALVLQVATATVERCFSAMKIVKTDLRNKIGDQFLNVALICTIEKEALLDVTSDDVVSQFQKMKTRRTQL</sequence>
<reference evidence="2" key="1">
    <citation type="journal article" date="2022" name="Mol. Ecol. Resour.">
        <title>The genomes of chicory, endive, great burdock and yacon provide insights into Asteraceae palaeo-polyploidization history and plant inulin production.</title>
        <authorList>
            <person name="Fan W."/>
            <person name="Wang S."/>
            <person name="Wang H."/>
            <person name="Wang A."/>
            <person name="Jiang F."/>
            <person name="Liu H."/>
            <person name="Zhao H."/>
            <person name="Xu D."/>
            <person name="Zhang Y."/>
        </authorList>
    </citation>
    <scope>NUCLEOTIDE SEQUENCE [LARGE SCALE GENOMIC DNA]</scope>
    <source>
        <strain evidence="2">cv. Niubang</strain>
    </source>
</reference>
<proteinExistence type="predicted"/>